<evidence type="ECO:0000256" key="1">
    <source>
        <dbReference type="SAM" id="MobiDB-lite"/>
    </source>
</evidence>
<name>A0A0H4X300_9BACT</name>
<keyword evidence="3" id="KW-1185">Reference proteome</keyword>
<reference evidence="2 3" key="1">
    <citation type="journal article" date="2016" name="PLoS ONE">
        <title>Complete Genome Sequence and Comparative Genomics of a Novel Myxobacterium Myxococcus hansupus.</title>
        <authorList>
            <person name="Sharma G."/>
            <person name="Narwani T."/>
            <person name="Subramanian S."/>
        </authorList>
    </citation>
    <scope>NUCLEOTIDE SEQUENCE [LARGE SCALE GENOMIC DNA]</scope>
    <source>
        <strain evidence="3">mixupus</strain>
    </source>
</reference>
<feature type="region of interest" description="Disordered" evidence="1">
    <location>
        <begin position="149"/>
        <end position="169"/>
    </location>
</feature>
<sequence length="241" mass="25088">MAQSVTTGLKRPARVSSSPARLPSATCSGLLANGFSGVRMTSEPALSTGSMRIGAGSGGTAPRCRDRYVTQPTKVPVEPSSESASRKFADVATPQSGAQAVSIMRRMRAITDASSRRSALGPVRGNFKTQELGVAPQESPHLILRAALAPPVPPLPNQKVKPRSSRMGPPFSRLTPLWNSASSVGTSGGISGCLCASFTDRVGLYHWAKNGSLGANTLSSVAVRSAHSRGDSFRGPQYAPT</sequence>
<dbReference type="AlphaFoldDB" id="A0A0H4X300"/>
<dbReference type="KEGG" id="mym:A176_006918"/>
<dbReference type="Proteomes" id="UP000009026">
    <property type="component" value="Chromosome"/>
</dbReference>
<gene>
    <name evidence="2" type="ORF">A176_006918</name>
</gene>
<feature type="region of interest" description="Disordered" evidence="1">
    <location>
        <begin position="43"/>
        <end position="65"/>
    </location>
</feature>
<evidence type="ECO:0000313" key="2">
    <source>
        <dbReference type="EMBL" id="AKQ70006.1"/>
    </source>
</evidence>
<protein>
    <submittedName>
        <fullName evidence="2">Uncharacterized protein</fullName>
    </submittedName>
</protein>
<evidence type="ECO:0000313" key="3">
    <source>
        <dbReference type="Proteomes" id="UP000009026"/>
    </source>
</evidence>
<accession>A0A0H4X300</accession>
<feature type="region of interest" description="Disordered" evidence="1">
    <location>
        <begin position="1"/>
        <end position="23"/>
    </location>
</feature>
<organism evidence="2 3">
    <name type="scientific">Pseudomyxococcus hansupus</name>
    <dbReference type="NCBI Taxonomy" id="1297742"/>
    <lineage>
        <taxon>Bacteria</taxon>
        <taxon>Pseudomonadati</taxon>
        <taxon>Myxococcota</taxon>
        <taxon>Myxococcia</taxon>
        <taxon>Myxococcales</taxon>
        <taxon>Cystobacterineae</taxon>
        <taxon>Myxococcaceae</taxon>
        <taxon>Pseudomyxococcus</taxon>
    </lineage>
</organism>
<proteinExistence type="predicted"/>
<dbReference type="EMBL" id="CP012109">
    <property type="protein sequence ID" value="AKQ70006.1"/>
    <property type="molecule type" value="Genomic_DNA"/>
</dbReference>